<dbReference type="PANTHER" id="PTHR43431:SF7">
    <property type="entry name" value="OXIDOREDUCTASE, SHORT CHAIN DEHYDROGENASE_REDUCTASE FAMILY (AFU_ORTHOLOGUE AFUA_5G14000)"/>
    <property type="match status" value="1"/>
</dbReference>
<dbReference type="SUPFAM" id="SSF51735">
    <property type="entry name" value="NAD(P)-binding Rossmann-fold domains"/>
    <property type="match status" value="1"/>
</dbReference>
<dbReference type="InterPro" id="IPR036291">
    <property type="entry name" value="NAD(P)-bd_dom_sf"/>
</dbReference>
<keyword evidence="2" id="KW-1185">Reference proteome</keyword>
<dbReference type="Pfam" id="PF00106">
    <property type="entry name" value="adh_short"/>
    <property type="match status" value="1"/>
</dbReference>
<proteinExistence type="predicted"/>
<name>A0ABD5UV39_9EURY</name>
<organism evidence="1 2">
    <name type="scientific">Halopenitus salinus</name>
    <dbReference type="NCBI Taxonomy" id="1198295"/>
    <lineage>
        <taxon>Archaea</taxon>
        <taxon>Methanobacteriati</taxon>
        <taxon>Methanobacteriota</taxon>
        <taxon>Stenosarchaea group</taxon>
        <taxon>Halobacteria</taxon>
        <taxon>Halobacteriales</taxon>
        <taxon>Haloferacaceae</taxon>
        <taxon>Halopenitus</taxon>
    </lineage>
</organism>
<comment type="caution">
    <text evidence="1">The sequence shown here is derived from an EMBL/GenBank/DDBJ whole genome shotgun (WGS) entry which is preliminary data.</text>
</comment>
<dbReference type="Proteomes" id="UP001596296">
    <property type="component" value="Unassembled WGS sequence"/>
</dbReference>
<gene>
    <name evidence="1" type="ORF">ACFQE9_05125</name>
</gene>
<dbReference type="AlphaFoldDB" id="A0ABD5UV39"/>
<sequence>MPGTAVIAGFGPGFCEELAWTLAEEGHPVGLIARSQEYSEDVADRLREAGHEAIAIPADLTDPDRVEACFDRLRDAFGPIEVLAHTASTVTSGSDVELDPDRLERLWRLYAYAGLCCFREALADLRGTGGTALFFGAAPEAGDFAFKSGKGATRGLARSLADEYHSEGIHVAHVVIDGMLLNPDVYEGPGEVDEDDYIDPAAAARSCYQLIDQPDRARTFEIDLHARDPTTGR</sequence>
<dbReference type="EMBL" id="JBHSXL010000003">
    <property type="protein sequence ID" value="MFC6891997.1"/>
    <property type="molecule type" value="Genomic_DNA"/>
</dbReference>
<dbReference type="RefSeq" id="WP_379741290.1">
    <property type="nucleotide sequence ID" value="NZ_JBHSVN010000001.1"/>
</dbReference>
<evidence type="ECO:0000313" key="1">
    <source>
        <dbReference type="EMBL" id="MFC6891997.1"/>
    </source>
</evidence>
<reference evidence="1 2" key="1">
    <citation type="journal article" date="2019" name="Int. J. Syst. Evol. Microbiol.">
        <title>The Global Catalogue of Microorganisms (GCM) 10K type strain sequencing project: providing services to taxonomists for standard genome sequencing and annotation.</title>
        <authorList>
            <consortium name="The Broad Institute Genomics Platform"/>
            <consortium name="The Broad Institute Genome Sequencing Center for Infectious Disease"/>
            <person name="Wu L."/>
            <person name="Ma J."/>
        </authorList>
    </citation>
    <scope>NUCLEOTIDE SEQUENCE [LARGE SCALE GENOMIC DNA]</scope>
    <source>
        <strain evidence="1 2">SKJ47</strain>
    </source>
</reference>
<protein>
    <submittedName>
        <fullName evidence="1">SDR family NAD(P)-dependent oxidoreductase</fullName>
    </submittedName>
</protein>
<accession>A0ABD5UV39</accession>
<dbReference type="Gene3D" id="3.40.50.720">
    <property type="entry name" value="NAD(P)-binding Rossmann-like Domain"/>
    <property type="match status" value="1"/>
</dbReference>
<dbReference type="PANTHER" id="PTHR43431">
    <property type="entry name" value="OXIDOREDUCTASE, SHORT CHAIN DEHYDROGENASE/REDUCTASE FAMILY (AFU_ORTHOLOGUE AFUA_5G14000)"/>
    <property type="match status" value="1"/>
</dbReference>
<evidence type="ECO:0000313" key="2">
    <source>
        <dbReference type="Proteomes" id="UP001596296"/>
    </source>
</evidence>
<dbReference type="InterPro" id="IPR002347">
    <property type="entry name" value="SDR_fam"/>
</dbReference>